<name>A0A372EGH5_9BURK</name>
<evidence type="ECO:0000313" key="2">
    <source>
        <dbReference type="Proteomes" id="UP000261931"/>
    </source>
</evidence>
<keyword evidence="2" id="KW-1185">Reference proteome</keyword>
<comment type="caution">
    <text evidence="1">The sequence shown here is derived from an EMBL/GenBank/DDBJ whole genome shotgun (WGS) entry which is preliminary data.</text>
</comment>
<reference evidence="1 2" key="1">
    <citation type="submission" date="2018-08" db="EMBL/GenBank/DDBJ databases">
        <title>Hydrogenophaga sp. LA-38 isolated from sludge.</title>
        <authorList>
            <person name="Im W.-T."/>
        </authorList>
    </citation>
    <scope>NUCLEOTIDE SEQUENCE [LARGE SCALE GENOMIC DNA]</scope>
    <source>
        <strain evidence="1 2">LA-38</strain>
    </source>
</reference>
<dbReference type="InterPro" id="IPR013783">
    <property type="entry name" value="Ig-like_fold"/>
</dbReference>
<sequence length="274" mass="27056">MSQLALAASGQARTLTVTNTGAHTALDLALNATGLPAGTSPISTCGATLAAGASCAVTVTPGATATATPGNAAPTSAVLEVEGSNTNSVNAALQVITFGSWYQGGWVFDVDDTTVVSGSVGGKVAATSDATPAGDWGPASLTGAGSLTDGASNTNQIVTALGATPSAAGRCQASAAGGFSDWYLPALCELGYTFGGGACGTSAAPLLAGNMQSRLKENGDIGGIADSWYWSSTEAAVSPITSAHLHRFDPTLTQQAIVNKSNVYPVRCARALTP</sequence>
<organism evidence="1 2">
    <name type="scientific">Hydrogenophaga borbori</name>
    <dbReference type="NCBI Taxonomy" id="2294117"/>
    <lineage>
        <taxon>Bacteria</taxon>
        <taxon>Pseudomonadati</taxon>
        <taxon>Pseudomonadota</taxon>
        <taxon>Betaproteobacteria</taxon>
        <taxon>Burkholderiales</taxon>
        <taxon>Comamonadaceae</taxon>
        <taxon>Hydrogenophaga</taxon>
    </lineage>
</organism>
<evidence type="ECO:0000313" key="1">
    <source>
        <dbReference type="EMBL" id="RFP77495.1"/>
    </source>
</evidence>
<gene>
    <name evidence="1" type="ORF">DY262_17245</name>
</gene>
<dbReference type="Proteomes" id="UP000261931">
    <property type="component" value="Unassembled WGS sequence"/>
</dbReference>
<evidence type="ECO:0008006" key="3">
    <source>
        <dbReference type="Google" id="ProtNLM"/>
    </source>
</evidence>
<accession>A0A372EGH5</accession>
<protein>
    <recommendedName>
        <fullName evidence="3">DUF1566 domain-containing protein</fullName>
    </recommendedName>
</protein>
<dbReference type="Gene3D" id="2.60.40.10">
    <property type="entry name" value="Immunoglobulins"/>
    <property type="match status" value="1"/>
</dbReference>
<proteinExistence type="predicted"/>
<dbReference type="AlphaFoldDB" id="A0A372EGH5"/>
<dbReference type="EMBL" id="QVLS01000011">
    <property type="protein sequence ID" value="RFP77495.1"/>
    <property type="molecule type" value="Genomic_DNA"/>
</dbReference>